<evidence type="ECO:0000256" key="9">
    <source>
        <dbReference type="SAM" id="Phobius"/>
    </source>
</evidence>
<dbReference type="PANTHER" id="PTHR38686">
    <property type="entry name" value="APOLIPOPROTEIN N-ACYLTRANSFERASE"/>
    <property type="match status" value="1"/>
</dbReference>
<dbReference type="SUPFAM" id="SSF56317">
    <property type="entry name" value="Carbon-nitrogen hydrolase"/>
    <property type="match status" value="1"/>
</dbReference>
<dbReference type="Proteomes" id="UP000283255">
    <property type="component" value="Unassembled WGS sequence"/>
</dbReference>
<feature type="transmembrane region" description="Helical" evidence="9">
    <location>
        <begin position="57"/>
        <end position="75"/>
    </location>
</feature>
<accession>A0A418YIG9</accession>
<keyword evidence="5 9" id="KW-0812">Transmembrane</keyword>
<dbReference type="InterPro" id="IPR004563">
    <property type="entry name" value="Apolipo_AcylTrfase"/>
</dbReference>
<dbReference type="InterPro" id="IPR003010">
    <property type="entry name" value="C-N_Hydrolase"/>
</dbReference>
<organism evidence="11 12">
    <name type="scientific">Motilimonas pumila</name>
    <dbReference type="NCBI Taxonomy" id="2303987"/>
    <lineage>
        <taxon>Bacteria</taxon>
        <taxon>Pseudomonadati</taxon>
        <taxon>Pseudomonadota</taxon>
        <taxon>Gammaproteobacteria</taxon>
        <taxon>Alteromonadales</taxon>
        <taxon>Alteromonadales genera incertae sedis</taxon>
        <taxon>Motilimonas</taxon>
    </lineage>
</organism>
<comment type="similarity">
    <text evidence="2">Belongs to the CN hydrolase family. Apolipoprotein N-acyltransferase subfamily.</text>
</comment>
<evidence type="ECO:0000256" key="5">
    <source>
        <dbReference type="ARBA" id="ARBA00022692"/>
    </source>
</evidence>
<dbReference type="CDD" id="cd07197">
    <property type="entry name" value="nitrilase"/>
    <property type="match status" value="1"/>
</dbReference>
<dbReference type="Pfam" id="PF00795">
    <property type="entry name" value="CN_hydrolase"/>
    <property type="match status" value="1"/>
</dbReference>
<keyword evidence="12" id="KW-1185">Reference proteome</keyword>
<reference evidence="11 12" key="2">
    <citation type="submission" date="2019-01" db="EMBL/GenBank/DDBJ databases">
        <title>Motilimonas pumilus sp. nov., isolated from the gut of sea cucumber (Apostichopus japonicus).</title>
        <authorList>
            <person name="Wang F.-Q."/>
            <person name="Ren L.-H."/>
            <person name="Lin Y.-W."/>
            <person name="Sun G.-H."/>
            <person name="Du Z.-J."/>
            <person name="Zhao J.-X."/>
            <person name="Liu X.-J."/>
            <person name="Liu L.-J."/>
        </authorList>
    </citation>
    <scope>NUCLEOTIDE SEQUENCE [LARGE SCALE GENOMIC DNA]</scope>
    <source>
        <strain evidence="11 12">PLHSC7-2</strain>
    </source>
</reference>
<dbReference type="OrthoDB" id="9803803at2"/>
<evidence type="ECO:0000256" key="2">
    <source>
        <dbReference type="ARBA" id="ARBA00010065"/>
    </source>
</evidence>
<gene>
    <name evidence="11" type="ORF">D1Z90_02830</name>
</gene>
<feature type="transmembrane region" description="Helical" evidence="9">
    <location>
        <begin position="154"/>
        <end position="180"/>
    </location>
</feature>
<evidence type="ECO:0000256" key="3">
    <source>
        <dbReference type="ARBA" id="ARBA00022475"/>
    </source>
</evidence>
<dbReference type="PROSITE" id="PS50263">
    <property type="entry name" value="CN_HYDROLASE"/>
    <property type="match status" value="1"/>
</dbReference>
<keyword evidence="4 11" id="KW-0808">Transferase</keyword>
<dbReference type="RefSeq" id="WP_119909232.1">
    <property type="nucleotide sequence ID" value="NZ_QZCH01000002.1"/>
</dbReference>
<feature type="transmembrane region" description="Helical" evidence="9">
    <location>
        <begin position="114"/>
        <end position="134"/>
    </location>
</feature>
<evidence type="ECO:0000313" key="12">
    <source>
        <dbReference type="Proteomes" id="UP000283255"/>
    </source>
</evidence>
<protein>
    <submittedName>
        <fullName evidence="11">Apolipoprotein N-acyltransferase</fullName>
    </submittedName>
</protein>
<evidence type="ECO:0000256" key="6">
    <source>
        <dbReference type="ARBA" id="ARBA00022989"/>
    </source>
</evidence>
<comment type="caution">
    <text evidence="11">The sequence shown here is derived from an EMBL/GenBank/DDBJ whole genome shotgun (WGS) entry which is preliminary data.</text>
</comment>
<dbReference type="EMBL" id="QZCH01000002">
    <property type="protein sequence ID" value="RJG50430.1"/>
    <property type="molecule type" value="Genomic_DNA"/>
</dbReference>
<keyword evidence="8 11" id="KW-0012">Acyltransferase</keyword>
<comment type="subcellular location">
    <subcellularLocation>
        <location evidence="1">Cell membrane</location>
        <topology evidence="1">Multi-pass membrane protein</topology>
    </subcellularLocation>
</comment>
<evidence type="ECO:0000259" key="10">
    <source>
        <dbReference type="PROSITE" id="PS50263"/>
    </source>
</evidence>
<feature type="transmembrane region" description="Helical" evidence="9">
    <location>
        <begin position="81"/>
        <end position="102"/>
    </location>
</feature>
<evidence type="ECO:0000256" key="8">
    <source>
        <dbReference type="ARBA" id="ARBA00023315"/>
    </source>
</evidence>
<keyword evidence="6 9" id="KW-1133">Transmembrane helix</keyword>
<keyword evidence="7 9" id="KW-0472">Membrane</keyword>
<dbReference type="GO" id="GO:0005886">
    <property type="term" value="C:plasma membrane"/>
    <property type="evidence" value="ECO:0007669"/>
    <property type="project" value="UniProtKB-SubCell"/>
</dbReference>
<keyword evidence="11" id="KW-0449">Lipoprotein</keyword>
<feature type="transmembrane region" description="Helical" evidence="9">
    <location>
        <begin position="34"/>
        <end position="50"/>
    </location>
</feature>
<feature type="transmembrane region" description="Helical" evidence="9">
    <location>
        <begin position="477"/>
        <end position="494"/>
    </location>
</feature>
<feature type="domain" description="CN hydrolase" evidence="10">
    <location>
        <begin position="241"/>
        <end position="465"/>
    </location>
</feature>
<dbReference type="Pfam" id="PF20154">
    <property type="entry name" value="LNT_N"/>
    <property type="match status" value="1"/>
</dbReference>
<reference evidence="11 12" key="1">
    <citation type="submission" date="2018-09" db="EMBL/GenBank/DDBJ databases">
        <authorList>
            <person name="Wang F."/>
        </authorList>
    </citation>
    <scope>NUCLEOTIDE SEQUENCE [LARGE SCALE GENOMIC DNA]</scope>
    <source>
        <strain evidence="11 12">PLHSC7-2</strain>
    </source>
</reference>
<dbReference type="GO" id="GO:0016410">
    <property type="term" value="F:N-acyltransferase activity"/>
    <property type="evidence" value="ECO:0007669"/>
    <property type="project" value="InterPro"/>
</dbReference>
<evidence type="ECO:0000256" key="1">
    <source>
        <dbReference type="ARBA" id="ARBA00004651"/>
    </source>
</evidence>
<dbReference type="Gene3D" id="3.60.110.10">
    <property type="entry name" value="Carbon-nitrogen hydrolase"/>
    <property type="match status" value="1"/>
</dbReference>
<keyword evidence="3" id="KW-1003">Cell membrane</keyword>
<dbReference type="AlphaFoldDB" id="A0A418YIG9"/>
<dbReference type="InterPro" id="IPR036526">
    <property type="entry name" value="C-N_Hydrolase_sf"/>
</dbReference>
<sequence>MIAPTRQTQLKIAMLSAGSGLLMGLSMPGYNQAWLAWFALVPVLLLCQWYKNISVRLTILPATVVWSVMAHHWFVDIFGSLLGTILCVAAGVFFSRPIYLAVTLQRHFGGIMRLFALPLVWCSIEFLRVVLPYLEEIWFVLVAKSQWQQLEILQILSLGSFPLLSFIIMLSNAAIACIIIKAKQQKQFDWQAGLVFPLVLASWFWGHSQLTSIPAHDPTKDVHIGATVDLTNQDDAIQSLANIRSDGEGYWADTPAMSQAIFNVNAKLTRQISDNTHFVVWPENEMADINNEAIVRQIKQLAIETSNYIVADLIWREQGELFDVAVMFGPDGVEVGRSRKIAITFRERHFGFSPGSKEDIQVFTTPHGQVGLGVCFDRHRAWISRALRQQGAEIILMPVDDDFKANANFPLLHMTDSIFRAVENRVAYGLGTTSGISAVINPYGKVVSASGVNQREAIYGTTVTSSQQTLYTRYGDWFGWGISAITLYLVITWLRQRRKKS</sequence>
<evidence type="ECO:0000313" key="11">
    <source>
        <dbReference type="EMBL" id="RJG50430.1"/>
    </source>
</evidence>
<dbReference type="PANTHER" id="PTHR38686:SF1">
    <property type="entry name" value="APOLIPOPROTEIN N-ACYLTRANSFERASE"/>
    <property type="match status" value="1"/>
</dbReference>
<evidence type="ECO:0000256" key="7">
    <source>
        <dbReference type="ARBA" id="ARBA00023136"/>
    </source>
</evidence>
<dbReference type="InterPro" id="IPR045378">
    <property type="entry name" value="LNT_N"/>
</dbReference>
<name>A0A418YIG9_9GAMM</name>
<evidence type="ECO:0000256" key="4">
    <source>
        <dbReference type="ARBA" id="ARBA00022679"/>
    </source>
</evidence>
<dbReference type="GO" id="GO:0042158">
    <property type="term" value="P:lipoprotein biosynthetic process"/>
    <property type="evidence" value="ECO:0007669"/>
    <property type="project" value="InterPro"/>
</dbReference>
<proteinExistence type="inferred from homology"/>